<sequence>MEHSQDYSPEPKKGHDAMHRARKRDTHPTHACSEDFCGFDGMRIASRLCLARGTHAIQPFFAMADRIAEKTVQ</sequence>
<dbReference type="EMBL" id="RBWX01000008">
    <property type="protein sequence ID" value="RKS89273.1"/>
    <property type="molecule type" value="Genomic_DNA"/>
</dbReference>
<name>A0ABX9SZK4_SPHMI</name>
<keyword evidence="3" id="KW-1185">Reference proteome</keyword>
<gene>
    <name evidence="2" type="ORF">DFR51_2492</name>
</gene>
<protein>
    <submittedName>
        <fullName evidence="2">Uncharacterized protein</fullName>
    </submittedName>
</protein>
<comment type="caution">
    <text evidence="2">The sequence shown here is derived from an EMBL/GenBank/DDBJ whole genome shotgun (WGS) entry which is preliminary data.</text>
</comment>
<evidence type="ECO:0000256" key="1">
    <source>
        <dbReference type="SAM" id="MobiDB-lite"/>
    </source>
</evidence>
<evidence type="ECO:0000313" key="3">
    <source>
        <dbReference type="Proteomes" id="UP000276029"/>
    </source>
</evidence>
<dbReference type="Proteomes" id="UP000276029">
    <property type="component" value="Unassembled WGS sequence"/>
</dbReference>
<reference evidence="2 3" key="1">
    <citation type="submission" date="2018-10" db="EMBL/GenBank/DDBJ databases">
        <title>Genomic Encyclopedia of Type Strains, Phase IV (KMG-IV): sequencing the most valuable type-strain genomes for metagenomic binning, comparative biology and taxonomic classification.</title>
        <authorList>
            <person name="Goeker M."/>
        </authorList>
    </citation>
    <scope>NUCLEOTIDE SEQUENCE [LARGE SCALE GENOMIC DNA]</scope>
    <source>
        <strain evidence="2 3">DSM 19791</strain>
    </source>
</reference>
<organism evidence="2 3">
    <name type="scientific">Sphingosinicella microcystinivorans</name>
    <dbReference type="NCBI Taxonomy" id="335406"/>
    <lineage>
        <taxon>Bacteria</taxon>
        <taxon>Pseudomonadati</taxon>
        <taxon>Pseudomonadota</taxon>
        <taxon>Alphaproteobacteria</taxon>
        <taxon>Sphingomonadales</taxon>
        <taxon>Sphingosinicellaceae</taxon>
        <taxon>Sphingosinicella</taxon>
    </lineage>
</organism>
<feature type="region of interest" description="Disordered" evidence="1">
    <location>
        <begin position="1"/>
        <end position="28"/>
    </location>
</feature>
<accession>A0ABX9SZK4</accession>
<evidence type="ECO:0000313" key="2">
    <source>
        <dbReference type="EMBL" id="RKS89273.1"/>
    </source>
</evidence>
<feature type="compositionally biased region" description="Basic and acidic residues" evidence="1">
    <location>
        <begin position="1"/>
        <end position="19"/>
    </location>
</feature>
<proteinExistence type="predicted"/>